<feature type="signal peptide" evidence="1">
    <location>
        <begin position="1"/>
        <end position="31"/>
    </location>
</feature>
<name>A0ABP8VJN7_9PSEU</name>
<comment type="caution">
    <text evidence="2">The sequence shown here is derived from an EMBL/GenBank/DDBJ whole genome shotgun (WGS) entry which is preliminary data.</text>
</comment>
<protein>
    <submittedName>
        <fullName evidence="2">Uncharacterized protein</fullName>
    </submittedName>
</protein>
<sequence>MVIYSVIGNRGTALSATAPMGVALAWAPAMGAAAAWAPPMASTLATGVELTSATAAGRRLREAGEPARHAARRAAFGGRIVPVTADLQTKQPKIHVPHPQPERSP</sequence>
<organism evidence="2 3">
    <name type="scientific">Amycolatopsis dongchuanensis</name>
    <dbReference type="NCBI Taxonomy" id="1070866"/>
    <lineage>
        <taxon>Bacteria</taxon>
        <taxon>Bacillati</taxon>
        <taxon>Actinomycetota</taxon>
        <taxon>Actinomycetes</taxon>
        <taxon>Pseudonocardiales</taxon>
        <taxon>Pseudonocardiaceae</taxon>
        <taxon>Amycolatopsis</taxon>
    </lineage>
</organism>
<reference evidence="3" key="1">
    <citation type="journal article" date="2019" name="Int. J. Syst. Evol. Microbiol.">
        <title>The Global Catalogue of Microorganisms (GCM) 10K type strain sequencing project: providing services to taxonomists for standard genome sequencing and annotation.</title>
        <authorList>
            <consortium name="The Broad Institute Genomics Platform"/>
            <consortium name="The Broad Institute Genome Sequencing Center for Infectious Disease"/>
            <person name="Wu L."/>
            <person name="Ma J."/>
        </authorList>
    </citation>
    <scope>NUCLEOTIDE SEQUENCE [LARGE SCALE GENOMIC DNA]</scope>
    <source>
        <strain evidence="3">JCM 18054</strain>
    </source>
</reference>
<evidence type="ECO:0000313" key="2">
    <source>
        <dbReference type="EMBL" id="GAA4665278.1"/>
    </source>
</evidence>
<dbReference type="EMBL" id="BAABIB010000142">
    <property type="protein sequence ID" value="GAA4665278.1"/>
    <property type="molecule type" value="Genomic_DNA"/>
</dbReference>
<gene>
    <name evidence="2" type="ORF">GCM10023214_68120</name>
</gene>
<feature type="chain" id="PRO_5046100609" evidence="1">
    <location>
        <begin position="32"/>
        <end position="105"/>
    </location>
</feature>
<dbReference type="Proteomes" id="UP001500192">
    <property type="component" value="Unassembled WGS sequence"/>
</dbReference>
<evidence type="ECO:0000313" key="3">
    <source>
        <dbReference type="Proteomes" id="UP001500192"/>
    </source>
</evidence>
<proteinExistence type="predicted"/>
<keyword evidence="1" id="KW-0732">Signal</keyword>
<accession>A0ABP8VJN7</accession>
<evidence type="ECO:0000256" key="1">
    <source>
        <dbReference type="SAM" id="SignalP"/>
    </source>
</evidence>
<keyword evidence="3" id="KW-1185">Reference proteome</keyword>
<dbReference type="RefSeq" id="WP_346056214.1">
    <property type="nucleotide sequence ID" value="NZ_BAABIB010000142.1"/>
</dbReference>